<evidence type="ECO:0000259" key="1">
    <source>
        <dbReference type="PROSITE" id="PS51497"/>
    </source>
</evidence>
<dbReference type="PANTHER" id="PTHR36291:SF1">
    <property type="entry name" value="UBAP1-MVB12-ASSOCIATED (UMA)-DOMAIN CONTAINING PROTEIN 1"/>
    <property type="match status" value="1"/>
</dbReference>
<reference evidence="2 3" key="1">
    <citation type="submission" date="2022-01" db="EMBL/GenBank/DDBJ databases">
        <title>A chromosome-scale genome assembly of the false clownfish, Amphiprion ocellaris.</title>
        <authorList>
            <person name="Ryu T."/>
        </authorList>
    </citation>
    <scope>NUCLEOTIDE SEQUENCE [LARGE SCALE GENOMIC DNA]</scope>
</reference>
<proteinExistence type="predicted"/>
<dbReference type="KEGG" id="aoce:111575160"/>
<name>A0AAQ6ANZ5_AMPOC</name>
<evidence type="ECO:0000313" key="2">
    <source>
        <dbReference type="Ensembl" id="ENSAOCP00000078471.1"/>
    </source>
</evidence>
<accession>A0AAQ6ANZ5</accession>
<dbReference type="Ensembl" id="ENSAOCT00000046920.1">
    <property type="protein sequence ID" value="ENSAOCP00000078471.1"/>
    <property type="gene ID" value="ENSAOCG00000029876.1"/>
</dbReference>
<dbReference type="GeneTree" id="ENSGT00390000003051"/>
<reference evidence="2" key="2">
    <citation type="submission" date="2025-08" db="UniProtKB">
        <authorList>
            <consortium name="Ensembl"/>
        </authorList>
    </citation>
    <scope>IDENTIFICATION</scope>
</reference>
<dbReference type="GeneID" id="111575160"/>
<dbReference type="AlphaFoldDB" id="A0AAQ6ANZ5"/>
<keyword evidence="3" id="KW-1185">Reference proteome</keyword>
<feature type="domain" description="UMA" evidence="1">
    <location>
        <begin position="131"/>
        <end position="179"/>
    </location>
</feature>
<dbReference type="PROSITE" id="PS51497">
    <property type="entry name" value="UMA"/>
    <property type="match status" value="1"/>
</dbReference>
<dbReference type="RefSeq" id="XP_023135874.1">
    <property type="nucleotide sequence ID" value="XM_023280106.3"/>
</dbReference>
<reference evidence="2" key="3">
    <citation type="submission" date="2025-09" db="UniProtKB">
        <authorList>
            <consortium name="Ensembl"/>
        </authorList>
    </citation>
    <scope>IDENTIFICATION</scope>
</reference>
<dbReference type="PANTHER" id="PTHR36291">
    <property type="entry name" value="UBAP1-MVB12-ASSOCIATED (UMA)-DOMAIN CONTAINING PROTEIN 1"/>
    <property type="match status" value="1"/>
</dbReference>
<evidence type="ECO:0000313" key="3">
    <source>
        <dbReference type="Proteomes" id="UP001501940"/>
    </source>
</evidence>
<sequence>MLLMCKGTLVVICSFYTKTDLTEARTFTVKTHGIIMFSFLGSRKDSKKSTSDKEVDGGFVIIGETVEEQRQKMQIMNITQPSTNVVVQPSRSSCPTPAQPTDPMLPTVLPNMGPVVGPPLVGAASTLSDLLGDVPFTLAPHVQAMQAGFTFIPDVLLSRDINYNLANFQYDFTLENSVLHNV</sequence>
<dbReference type="InterPro" id="IPR053292">
    <property type="entry name" value="UBAP1-MVB12_assoc_domain"/>
</dbReference>
<dbReference type="CTD" id="729852"/>
<organism evidence="2 3">
    <name type="scientific">Amphiprion ocellaris</name>
    <name type="common">Clown anemonefish</name>
    <dbReference type="NCBI Taxonomy" id="80972"/>
    <lineage>
        <taxon>Eukaryota</taxon>
        <taxon>Metazoa</taxon>
        <taxon>Chordata</taxon>
        <taxon>Craniata</taxon>
        <taxon>Vertebrata</taxon>
        <taxon>Euteleostomi</taxon>
        <taxon>Actinopterygii</taxon>
        <taxon>Neopterygii</taxon>
        <taxon>Teleostei</taxon>
        <taxon>Neoteleostei</taxon>
        <taxon>Acanthomorphata</taxon>
        <taxon>Ovalentaria</taxon>
        <taxon>Pomacentridae</taxon>
        <taxon>Amphiprion</taxon>
    </lineage>
</organism>
<dbReference type="InterPro" id="IPR023340">
    <property type="entry name" value="UMA"/>
</dbReference>
<dbReference type="Proteomes" id="UP001501940">
    <property type="component" value="Chromosome 15"/>
</dbReference>
<protein>
    <submittedName>
        <fullName evidence="2">UBAP1-MVB12-associated (UMA) domain containing 1</fullName>
    </submittedName>
</protein>